<dbReference type="InterPro" id="IPR036388">
    <property type="entry name" value="WH-like_DNA-bd_sf"/>
</dbReference>
<keyword evidence="6" id="KW-0804">Transcription</keyword>
<dbReference type="Gene3D" id="1.10.10.10">
    <property type="entry name" value="Winged helix-like DNA-binding domain superfamily/Winged helix DNA-binding domain"/>
    <property type="match status" value="1"/>
</dbReference>
<dbReference type="SMART" id="SM00862">
    <property type="entry name" value="Trans_reg_C"/>
    <property type="match status" value="1"/>
</dbReference>
<feature type="domain" description="Response regulatory" evidence="9">
    <location>
        <begin position="6"/>
        <end position="119"/>
    </location>
</feature>
<evidence type="ECO:0000256" key="4">
    <source>
        <dbReference type="ARBA" id="ARBA00023015"/>
    </source>
</evidence>
<dbReference type="PANTHER" id="PTHR48111:SF4">
    <property type="entry name" value="DNA-BINDING DUAL TRANSCRIPTIONAL REGULATOR OMPR"/>
    <property type="match status" value="1"/>
</dbReference>
<dbReference type="AlphaFoldDB" id="G4H8X5"/>
<dbReference type="SUPFAM" id="SSF46894">
    <property type="entry name" value="C-terminal effector domain of the bipartite response regulators"/>
    <property type="match status" value="1"/>
</dbReference>
<dbReference type="Pfam" id="PF00486">
    <property type="entry name" value="Trans_reg_C"/>
    <property type="match status" value="1"/>
</dbReference>
<organism evidence="11 12">
    <name type="scientific">Paenibacillus lactis 154</name>
    <dbReference type="NCBI Taxonomy" id="743719"/>
    <lineage>
        <taxon>Bacteria</taxon>
        <taxon>Bacillati</taxon>
        <taxon>Bacillota</taxon>
        <taxon>Bacilli</taxon>
        <taxon>Bacillales</taxon>
        <taxon>Paenibacillaceae</taxon>
        <taxon>Paenibacillus</taxon>
    </lineage>
</organism>
<name>G4H8X5_9BACL</name>
<dbReference type="GO" id="GO:0000156">
    <property type="term" value="F:phosphorelay response regulator activity"/>
    <property type="evidence" value="ECO:0007669"/>
    <property type="project" value="TreeGrafter"/>
</dbReference>
<dbReference type="EMBL" id="AGIP01000001">
    <property type="protein sequence ID" value="EHB68310.1"/>
    <property type="molecule type" value="Genomic_DNA"/>
</dbReference>
<gene>
    <name evidence="11" type="ORF">PaelaDRAFT_0436</name>
</gene>
<evidence type="ECO:0000259" key="10">
    <source>
        <dbReference type="PROSITE" id="PS51755"/>
    </source>
</evidence>
<dbReference type="FunFam" id="1.10.10.10:FF:000018">
    <property type="entry name" value="DNA-binding response regulator ResD"/>
    <property type="match status" value="1"/>
</dbReference>
<keyword evidence="4" id="KW-0805">Transcription regulation</keyword>
<evidence type="ECO:0000256" key="2">
    <source>
        <dbReference type="ARBA" id="ARBA00022553"/>
    </source>
</evidence>
<comment type="subcellular location">
    <subcellularLocation>
        <location evidence="1">Cytoplasm</location>
    </subcellularLocation>
</comment>
<reference evidence="11 12" key="1">
    <citation type="submission" date="2011-09" db="EMBL/GenBank/DDBJ databases">
        <title>The draft genome of Paenibacillus lactis 154.</title>
        <authorList>
            <consortium name="US DOE Joint Genome Institute (JGI-PGF)"/>
            <person name="Lucas S."/>
            <person name="Han J."/>
            <person name="Lapidus A."/>
            <person name="Cheng J.-F."/>
            <person name="Goodwin L."/>
            <person name="Pitluck S."/>
            <person name="Peters L."/>
            <person name="Land M.L."/>
            <person name="Hauser L."/>
            <person name="Siebers A."/>
            <person name="Thelen M."/>
            <person name="Hugenholtz P."/>
            <person name="Allgaier M."/>
            <person name="Woyke T.J."/>
        </authorList>
    </citation>
    <scope>NUCLEOTIDE SEQUENCE [LARGE SCALE GENOMIC DNA]</scope>
    <source>
        <strain evidence="11 12">154</strain>
    </source>
</reference>
<evidence type="ECO:0000256" key="7">
    <source>
        <dbReference type="PROSITE-ProRule" id="PRU00169"/>
    </source>
</evidence>
<evidence type="ECO:0000256" key="3">
    <source>
        <dbReference type="ARBA" id="ARBA00023012"/>
    </source>
</evidence>
<keyword evidence="3" id="KW-0902">Two-component regulatory system</keyword>
<dbReference type="Gene3D" id="3.40.50.2300">
    <property type="match status" value="1"/>
</dbReference>
<evidence type="ECO:0000256" key="1">
    <source>
        <dbReference type="ARBA" id="ARBA00004496"/>
    </source>
</evidence>
<keyword evidence="2 7" id="KW-0597">Phosphoprotein</keyword>
<dbReference type="PATRIC" id="fig|743719.3.peg.459"/>
<feature type="DNA-binding region" description="OmpR/PhoB-type" evidence="8">
    <location>
        <begin position="129"/>
        <end position="228"/>
    </location>
</feature>
<evidence type="ECO:0000256" key="5">
    <source>
        <dbReference type="ARBA" id="ARBA00023125"/>
    </source>
</evidence>
<feature type="domain" description="OmpR/PhoB-type" evidence="10">
    <location>
        <begin position="129"/>
        <end position="228"/>
    </location>
</feature>
<dbReference type="GO" id="GO:0005829">
    <property type="term" value="C:cytosol"/>
    <property type="evidence" value="ECO:0007669"/>
    <property type="project" value="TreeGrafter"/>
</dbReference>
<dbReference type="InterPro" id="IPR011006">
    <property type="entry name" value="CheY-like_superfamily"/>
</dbReference>
<keyword evidence="5 8" id="KW-0238">DNA-binding</keyword>
<dbReference type="GO" id="GO:0006355">
    <property type="term" value="P:regulation of DNA-templated transcription"/>
    <property type="evidence" value="ECO:0007669"/>
    <property type="project" value="InterPro"/>
</dbReference>
<dbReference type="CDD" id="cd00383">
    <property type="entry name" value="trans_reg_C"/>
    <property type="match status" value="1"/>
</dbReference>
<sequence>MLMETKLMIVEDEKAMLESMKQYLEAEGFLVYAVTNGLDAVEAARRERPAIVVLDWMLPGKSGIDVCRELRQVSSCGIIMVTAKTEETDKIIGLELGADDYMTKPFSLRELASRIRSLLRRIDPRNDEPADLERGDLRISLTKCQVTRNGALIPLTPTEFKILLTLASRPGVVFSRLQLIKAAMDDDFMNYERTLDSHISKLRKKLENDPERMKYIQTVYGFGYRFGEEG</sequence>
<dbReference type="SMART" id="SM00448">
    <property type="entry name" value="REC"/>
    <property type="match status" value="1"/>
</dbReference>
<proteinExistence type="predicted"/>
<evidence type="ECO:0000313" key="11">
    <source>
        <dbReference type="EMBL" id="EHB68310.1"/>
    </source>
</evidence>
<dbReference type="STRING" id="743719.PaelaDRAFT_0436"/>
<dbReference type="eggNOG" id="COG0745">
    <property type="taxonomic scope" value="Bacteria"/>
</dbReference>
<dbReference type="PROSITE" id="PS50110">
    <property type="entry name" value="RESPONSE_REGULATORY"/>
    <property type="match status" value="1"/>
</dbReference>
<dbReference type="GO" id="GO:0032993">
    <property type="term" value="C:protein-DNA complex"/>
    <property type="evidence" value="ECO:0007669"/>
    <property type="project" value="TreeGrafter"/>
</dbReference>
<dbReference type="PANTHER" id="PTHR48111">
    <property type="entry name" value="REGULATOR OF RPOS"/>
    <property type="match status" value="1"/>
</dbReference>
<dbReference type="Gene3D" id="6.10.250.690">
    <property type="match status" value="1"/>
</dbReference>
<dbReference type="Proteomes" id="UP000003891">
    <property type="component" value="Unassembled WGS sequence"/>
</dbReference>
<dbReference type="InterPro" id="IPR016032">
    <property type="entry name" value="Sig_transdc_resp-reg_C-effctor"/>
</dbReference>
<dbReference type="PROSITE" id="PS51755">
    <property type="entry name" value="OMPR_PHOB"/>
    <property type="match status" value="1"/>
</dbReference>
<protein>
    <submittedName>
        <fullName evidence="11">Two component transcriptional regulator, winged helix family</fullName>
    </submittedName>
</protein>
<dbReference type="CDD" id="cd17574">
    <property type="entry name" value="REC_OmpR"/>
    <property type="match status" value="1"/>
</dbReference>
<dbReference type="InterPro" id="IPR039420">
    <property type="entry name" value="WalR-like"/>
</dbReference>
<accession>G4H8X5</accession>
<dbReference type="InterPro" id="IPR001867">
    <property type="entry name" value="OmpR/PhoB-type_DNA-bd"/>
</dbReference>
<dbReference type="InterPro" id="IPR001789">
    <property type="entry name" value="Sig_transdc_resp-reg_receiver"/>
</dbReference>
<evidence type="ECO:0000256" key="8">
    <source>
        <dbReference type="PROSITE-ProRule" id="PRU01091"/>
    </source>
</evidence>
<dbReference type="FunFam" id="3.40.50.2300:FF:000001">
    <property type="entry name" value="DNA-binding response regulator PhoB"/>
    <property type="match status" value="1"/>
</dbReference>
<dbReference type="SUPFAM" id="SSF52172">
    <property type="entry name" value="CheY-like"/>
    <property type="match status" value="1"/>
</dbReference>
<evidence type="ECO:0000256" key="6">
    <source>
        <dbReference type="ARBA" id="ARBA00023163"/>
    </source>
</evidence>
<evidence type="ECO:0000313" key="12">
    <source>
        <dbReference type="Proteomes" id="UP000003891"/>
    </source>
</evidence>
<dbReference type="Pfam" id="PF00072">
    <property type="entry name" value="Response_reg"/>
    <property type="match status" value="1"/>
</dbReference>
<feature type="modified residue" description="4-aspartylphosphate" evidence="7">
    <location>
        <position position="55"/>
    </location>
</feature>
<evidence type="ECO:0000259" key="9">
    <source>
        <dbReference type="PROSITE" id="PS50110"/>
    </source>
</evidence>
<dbReference type="GO" id="GO:0000976">
    <property type="term" value="F:transcription cis-regulatory region binding"/>
    <property type="evidence" value="ECO:0007669"/>
    <property type="project" value="TreeGrafter"/>
</dbReference>